<comment type="similarity">
    <text evidence="5">Belongs to the PP2C family.</text>
</comment>
<reference evidence="8 9" key="1">
    <citation type="submission" date="2024-10" db="EMBL/GenBank/DDBJ databases">
        <title>Updated reference genomes for cyclostephanoid diatoms.</title>
        <authorList>
            <person name="Roberts W.R."/>
            <person name="Alverson A.J."/>
        </authorList>
    </citation>
    <scope>NUCLEOTIDE SEQUENCE [LARGE SCALE GENOMIC DNA]</scope>
    <source>
        <strain evidence="8 9">AJA010-31</strain>
    </source>
</reference>
<dbReference type="Pfam" id="PF00481">
    <property type="entry name" value="PP2C"/>
    <property type="match status" value="1"/>
</dbReference>
<dbReference type="InterPro" id="IPR002110">
    <property type="entry name" value="Ankyrin_rpt"/>
</dbReference>
<dbReference type="Gene3D" id="3.60.40.10">
    <property type="entry name" value="PPM-type phosphatase domain"/>
    <property type="match status" value="1"/>
</dbReference>
<comment type="subcellular location">
    <subcellularLocation>
        <location evidence="1">Membrane</location>
        <topology evidence="1">Peripheral membrane protein</topology>
    </subcellularLocation>
</comment>
<keyword evidence="9" id="KW-1185">Reference proteome</keyword>
<dbReference type="Gene3D" id="1.25.40.20">
    <property type="entry name" value="Ankyrin repeat-containing domain"/>
    <property type="match status" value="1"/>
</dbReference>
<dbReference type="CDD" id="cd00143">
    <property type="entry name" value="PP2Cc"/>
    <property type="match status" value="1"/>
</dbReference>
<evidence type="ECO:0000256" key="6">
    <source>
        <dbReference type="SAM" id="MobiDB-lite"/>
    </source>
</evidence>
<keyword evidence="3 5" id="KW-0378">Hydrolase</keyword>
<dbReference type="InterPro" id="IPR036770">
    <property type="entry name" value="Ankyrin_rpt-contain_sf"/>
</dbReference>
<evidence type="ECO:0000256" key="2">
    <source>
        <dbReference type="ARBA" id="ARBA00022723"/>
    </source>
</evidence>
<evidence type="ECO:0000313" key="8">
    <source>
        <dbReference type="EMBL" id="KAL3790459.1"/>
    </source>
</evidence>
<dbReference type="InterPro" id="IPR000222">
    <property type="entry name" value="PP2C_BS"/>
</dbReference>
<dbReference type="Proteomes" id="UP001530400">
    <property type="component" value="Unassembled WGS sequence"/>
</dbReference>
<dbReference type="SUPFAM" id="SSF81606">
    <property type="entry name" value="PP2C-like"/>
    <property type="match status" value="1"/>
</dbReference>
<evidence type="ECO:0000256" key="5">
    <source>
        <dbReference type="RuleBase" id="RU003465"/>
    </source>
</evidence>
<dbReference type="PROSITE" id="PS51746">
    <property type="entry name" value="PPM_2"/>
    <property type="match status" value="1"/>
</dbReference>
<dbReference type="PROSITE" id="PS01032">
    <property type="entry name" value="PPM_1"/>
    <property type="match status" value="1"/>
</dbReference>
<dbReference type="SMART" id="SM00248">
    <property type="entry name" value="ANK"/>
    <property type="match status" value="3"/>
</dbReference>
<dbReference type="GO" id="GO:0016020">
    <property type="term" value="C:membrane"/>
    <property type="evidence" value="ECO:0007669"/>
    <property type="project" value="UniProtKB-SubCell"/>
</dbReference>
<keyword evidence="4 5" id="KW-0904">Protein phosphatase</keyword>
<dbReference type="SMART" id="SM00332">
    <property type="entry name" value="PP2Cc"/>
    <property type="match status" value="1"/>
</dbReference>
<evidence type="ECO:0000256" key="1">
    <source>
        <dbReference type="ARBA" id="ARBA00004170"/>
    </source>
</evidence>
<feature type="compositionally biased region" description="Polar residues" evidence="6">
    <location>
        <begin position="387"/>
        <end position="398"/>
    </location>
</feature>
<dbReference type="AlphaFoldDB" id="A0ABD3PRV4"/>
<dbReference type="Pfam" id="PF12796">
    <property type="entry name" value="Ank_2"/>
    <property type="match status" value="1"/>
</dbReference>
<evidence type="ECO:0000259" key="7">
    <source>
        <dbReference type="PROSITE" id="PS51746"/>
    </source>
</evidence>
<feature type="domain" description="PPM-type phosphatase" evidence="7">
    <location>
        <begin position="453"/>
        <end position="781"/>
    </location>
</feature>
<feature type="region of interest" description="Disordered" evidence="6">
    <location>
        <begin position="300"/>
        <end position="418"/>
    </location>
</feature>
<evidence type="ECO:0000256" key="4">
    <source>
        <dbReference type="ARBA" id="ARBA00022912"/>
    </source>
</evidence>
<dbReference type="InterPro" id="IPR036457">
    <property type="entry name" value="PPM-type-like_dom_sf"/>
</dbReference>
<dbReference type="PANTHER" id="PTHR47992">
    <property type="entry name" value="PROTEIN PHOSPHATASE"/>
    <property type="match status" value="1"/>
</dbReference>
<feature type="compositionally biased region" description="Basic and acidic residues" evidence="6">
    <location>
        <begin position="359"/>
        <end position="369"/>
    </location>
</feature>
<organism evidence="8 9">
    <name type="scientific">Cyclotella atomus</name>
    <dbReference type="NCBI Taxonomy" id="382360"/>
    <lineage>
        <taxon>Eukaryota</taxon>
        <taxon>Sar</taxon>
        <taxon>Stramenopiles</taxon>
        <taxon>Ochrophyta</taxon>
        <taxon>Bacillariophyta</taxon>
        <taxon>Coscinodiscophyceae</taxon>
        <taxon>Thalassiosirophycidae</taxon>
        <taxon>Stephanodiscales</taxon>
        <taxon>Stephanodiscaceae</taxon>
        <taxon>Cyclotella</taxon>
    </lineage>
</organism>
<dbReference type="InterPro" id="IPR015655">
    <property type="entry name" value="PP2C"/>
</dbReference>
<feature type="compositionally biased region" description="Basic and acidic residues" evidence="6">
    <location>
        <begin position="376"/>
        <end position="385"/>
    </location>
</feature>
<sequence>MFLANWFELSGVDEILAPTREDSPAPKGRIDEESPIWSILAPRAYPDSGSTMGQTPSADKTVVNGSATNASDASTNNITQYGECDHVTCIHCNKPTPIKGQRFIAPPTFLEPPPSQVYDEHQSKDQDLHARVIVASTGAAATSRETNNTYEQISKMFDLITTNVSTAKFYDPNNPSKNIKKFKRHIDKYSHLNIVMARAGGIRNIPDGFTALHAACHGKGNPEVVSFLLQEYILREPTGDDKEEEMLDINDRDVIGCTALHVAATFGNVVIEELLKDAYQILENREKGGDVDEMTEQLKGMSTDQTGPFTPPPKSKGAVKSRSQKPTKQITPTRFSGEDAPTDLSGRTPLGLAMTSREPGARRNRESSKKLLYGKGGDRCVDGDKTPPNTRCGSTTPVRNGRSPLPPVNYLSPTPKKGLRLPMTSSTEYGTPFQSPPPTISEVGPVDNKIEVLWGVADKPGWRVEMEDAICAHCLRARIPDYESNADRSAVVLGLFGVFDGHGDGGIASKYISQHLLEKLEQHPQWPVAYHTIDSDNNSSTEGDGAMMNVLEETFHGLDDDLKNGASQGQNGGTTAVVSLVSEGKLIVANLGDSRCILVKKRSVGEKEDVALLELNKDTLEVIPLSEDHKPNLPTERARIEAAGMSIHVDHIPPEEGQTGPTSIHKVKRSDTDLLAVARAFGDFDYKSNENLSPSRQAVVCTPEIVVRERNLDEDMYLILACDGVWDVMSNEEVGVYIAKRAAARFALGEEDVLAKVGDDLLDLCLNKGSTDNMSVLILSFPASGIGSGLDSCAAKSEVVGEGKKLFSS</sequence>
<dbReference type="GO" id="GO:0004721">
    <property type="term" value="F:phosphoprotein phosphatase activity"/>
    <property type="evidence" value="ECO:0007669"/>
    <property type="project" value="UniProtKB-KW"/>
</dbReference>
<dbReference type="SUPFAM" id="SSF48403">
    <property type="entry name" value="Ankyrin repeat"/>
    <property type="match status" value="1"/>
</dbReference>
<dbReference type="InterPro" id="IPR001932">
    <property type="entry name" value="PPM-type_phosphatase-like_dom"/>
</dbReference>
<accession>A0ABD3PRV4</accession>
<dbReference type="GO" id="GO:0046872">
    <property type="term" value="F:metal ion binding"/>
    <property type="evidence" value="ECO:0007669"/>
    <property type="project" value="UniProtKB-KW"/>
</dbReference>
<dbReference type="EMBL" id="JALLPJ020000501">
    <property type="protein sequence ID" value="KAL3790459.1"/>
    <property type="molecule type" value="Genomic_DNA"/>
</dbReference>
<evidence type="ECO:0000313" key="9">
    <source>
        <dbReference type="Proteomes" id="UP001530400"/>
    </source>
</evidence>
<evidence type="ECO:0000256" key="3">
    <source>
        <dbReference type="ARBA" id="ARBA00022801"/>
    </source>
</evidence>
<name>A0ABD3PRV4_9STRA</name>
<proteinExistence type="inferred from homology"/>
<gene>
    <name evidence="8" type="ORF">ACHAWO_007149</name>
</gene>
<comment type="caution">
    <text evidence="8">The sequence shown here is derived from an EMBL/GenBank/DDBJ whole genome shotgun (WGS) entry which is preliminary data.</text>
</comment>
<protein>
    <recommendedName>
        <fullName evidence="7">PPM-type phosphatase domain-containing protein</fullName>
    </recommendedName>
</protein>
<keyword evidence="2" id="KW-0479">Metal-binding</keyword>